<evidence type="ECO:0000259" key="1">
    <source>
        <dbReference type="Pfam" id="PF20530"/>
    </source>
</evidence>
<dbReference type="AlphaFoldDB" id="A0A917UQQ5"/>
<proteinExistence type="predicted"/>
<dbReference type="InterPro" id="IPR032675">
    <property type="entry name" value="LRR_dom_sf"/>
</dbReference>
<dbReference type="SUPFAM" id="SSF52058">
    <property type="entry name" value="L domain-like"/>
    <property type="match status" value="1"/>
</dbReference>
<protein>
    <recommendedName>
        <fullName evidence="1">DUF6745 domain-containing protein</fullName>
    </recommendedName>
</protein>
<dbReference type="Pfam" id="PF20530">
    <property type="entry name" value="DUF6745"/>
    <property type="match status" value="1"/>
</dbReference>
<keyword evidence="3" id="KW-1185">Reference proteome</keyword>
<dbReference type="EMBL" id="BMOE01000006">
    <property type="protein sequence ID" value="GGJ76230.1"/>
    <property type="molecule type" value="Genomic_DNA"/>
</dbReference>
<dbReference type="Proteomes" id="UP000635726">
    <property type="component" value="Unassembled WGS sequence"/>
</dbReference>
<sequence length="331" mass="36130">MPAPLGADAARTLILSGEAHGPLHVQGRLDLSGTRLTRLPDHLSADVLDVSGTGLTQLPEHLQVGELIATDLPLHEVPGTLRVQFRLVLDRCASLTRLPRNLQVGSLSLQDCASLEALPEGLDVCFLNLNRCEAFHHWPQRGRLRFGHLSAQDCPRLHDLPGWITHVAQLDVQGCRSLTRLPGTLRVSGWVDVGGSALSALPDERVPLRWRGVRVDARTAFRPWELTVPEILETANVERRRVMLDRVGPERLLAEAGTQVLDRDEDAGGERLLVRVPLSGDEPFVAVCVGCPSTGRRYVLRVPPTLTSAHAASAWLAGFDDPAAYRPAIEA</sequence>
<organism evidence="2 3">
    <name type="scientific">Deinococcus aquiradiocola</name>
    <dbReference type="NCBI Taxonomy" id="393059"/>
    <lineage>
        <taxon>Bacteria</taxon>
        <taxon>Thermotogati</taxon>
        <taxon>Deinococcota</taxon>
        <taxon>Deinococci</taxon>
        <taxon>Deinococcales</taxon>
        <taxon>Deinococcaceae</taxon>
        <taxon>Deinococcus</taxon>
    </lineage>
</organism>
<gene>
    <name evidence="2" type="ORF">GCM10008939_20530</name>
</gene>
<reference evidence="2" key="2">
    <citation type="submission" date="2020-09" db="EMBL/GenBank/DDBJ databases">
        <authorList>
            <person name="Sun Q."/>
            <person name="Ohkuma M."/>
        </authorList>
    </citation>
    <scope>NUCLEOTIDE SEQUENCE</scope>
    <source>
        <strain evidence="2">JCM 14371</strain>
    </source>
</reference>
<evidence type="ECO:0000313" key="2">
    <source>
        <dbReference type="EMBL" id="GGJ76230.1"/>
    </source>
</evidence>
<reference evidence="2" key="1">
    <citation type="journal article" date="2014" name="Int. J. Syst. Evol. Microbiol.">
        <title>Complete genome sequence of Corynebacterium casei LMG S-19264T (=DSM 44701T), isolated from a smear-ripened cheese.</title>
        <authorList>
            <consortium name="US DOE Joint Genome Institute (JGI-PGF)"/>
            <person name="Walter F."/>
            <person name="Albersmeier A."/>
            <person name="Kalinowski J."/>
            <person name="Ruckert C."/>
        </authorList>
    </citation>
    <scope>NUCLEOTIDE SEQUENCE</scope>
    <source>
        <strain evidence="2">JCM 14371</strain>
    </source>
</reference>
<feature type="domain" description="DUF6745" evidence="1">
    <location>
        <begin position="195"/>
        <end position="328"/>
    </location>
</feature>
<dbReference type="InterPro" id="IPR046633">
    <property type="entry name" value="DUF6745"/>
</dbReference>
<evidence type="ECO:0000313" key="3">
    <source>
        <dbReference type="Proteomes" id="UP000635726"/>
    </source>
</evidence>
<accession>A0A917UQQ5</accession>
<dbReference type="RefSeq" id="WP_188963129.1">
    <property type="nucleotide sequence ID" value="NZ_BMOE01000006.1"/>
</dbReference>
<name>A0A917UQQ5_9DEIO</name>
<comment type="caution">
    <text evidence="2">The sequence shown here is derived from an EMBL/GenBank/DDBJ whole genome shotgun (WGS) entry which is preliminary data.</text>
</comment>
<dbReference type="Gene3D" id="3.80.10.10">
    <property type="entry name" value="Ribonuclease Inhibitor"/>
    <property type="match status" value="1"/>
</dbReference>